<evidence type="ECO:0000313" key="1">
    <source>
        <dbReference type="EMBL" id="KUI66100.1"/>
    </source>
</evidence>
<protein>
    <submittedName>
        <fullName evidence="1">Uncharacterized protein</fullName>
    </submittedName>
</protein>
<dbReference type="AlphaFoldDB" id="A0A194VQJ7"/>
<name>A0A194VQJ7_CYTMA</name>
<proteinExistence type="predicted"/>
<keyword evidence="2" id="KW-1185">Reference proteome</keyword>
<dbReference type="Proteomes" id="UP000078559">
    <property type="component" value="Chromosome 2"/>
</dbReference>
<evidence type="ECO:0000313" key="2">
    <source>
        <dbReference type="Proteomes" id="UP000078559"/>
    </source>
</evidence>
<reference evidence="1" key="1">
    <citation type="submission" date="2014-12" db="EMBL/GenBank/DDBJ databases">
        <title>Genome Sequence of Valsa Canker Pathogens Uncovers a Specific Adaption of Colonization on Woody Bark.</title>
        <authorList>
            <person name="Yin Z."/>
            <person name="Liu H."/>
            <person name="Gao X."/>
            <person name="Li Z."/>
            <person name="Song N."/>
            <person name="Ke X."/>
            <person name="Dai Q."/>
            <person name="Wu Y."/>
            <person name="Sun Y."/>
            <person name="Xu J.-R."/>
            <person name="Kang Z.K."/>
            <person name="Wang L."/>
            <person name="Huang L."/>
        </authorList>
    </citation>
    <scope>NUCLEOTIDE SEQUENCE [LARGE SCALE GENOMIC DNA]</scope>
    <source>
        <strain evidence="1">03-8</strain>
    </source>
</reference>
<organism evidence="1 2">
    <name type="scientific">Cytospora mali</name>
    <name type="common">Apple Valsa canker fungus</name>
    <name type="synonym">Valsa mali</name>
    <dbReference type="NCBI Taxonomy" id="578113"/>
    <lineage>
        <taxon>Eukaryota</taxon>
        <taxon>Fungi</taxon>
        <taxon>Dikarya</taxon>
        <taxon>Ascomycota</taxon>
        <taxon>Pezizomycotina</taxon>
        <taxon>Sordariomycetes</taxon>
        <taxon>Sordariomycetidae</taxon>
        <taxon>Diaporthales</taxon>
        <taxon>Cytosporaceae</taxon>
        <taxon>Cytospora</taxon>
    </lineage>
</organism>
<dbReference type="EMBL" id="CM003099">
    <property type="protein sequence ID" value="KUI66100.1"/>
    <property type="molecule type" value="Genomic_DNA"/>
</dbReference>
<accession>A0A194VQJ7</accession>
<sequence>MGYHARQKTWLRTNGDRPTIAPTKRLDIRFPQRDQKGIPQDDEWCELVEGDTHTHIRFHDYAQVFSIPGFYDQLFGGPDSETKCVSPQVMAGLLLLDFGSGNGMIGEEVRSVVRDYGDGSLASSTTIVGFDIFPEAKAATERDRPGVYNAYVTADITEYVKTPPSDPTEAVLFEQGFNVSGTPRTATVKG</sequence>
<gene>
    <name evidence="1" type="ORF">VM1G_11435</name>
</gene>
<dbReference type="OrthoDB" id="2019266at2759"/>